<dbReference type="PANTHER" id="PTHR30203:SF25">
    <property type="entry name" value="OUTER MEMBRANE PROTEIN-RELATED"/>
    <property type="match status" value="1"/>
</dbReference>
<reference evidence="3 4" key="1">
    <citation type="submission" date="2020-03" db="EMBL/GenBank/DDBJ databases">
        <title>Genomic Encyclopedia of Type Strains, Phase IV (KMG-IV): sequencing the most valuable type-strain genomes for metagenomic binning, comparative biology and taxonomic classification.</title>
        <authorList>
            <person name="Goeker M."/>
        </authorList>
    </citation>
    <scope>NUCLEOTIDE SEQUENCE [LARGE SCALE GENOMIC DNA]</scope>
    <source>
        <strain evidence="3 4">DSM 4733</strain>
    </source>
</reference>
<dbReference type="AlphaFoldDB" id="A0A7X5V1P5"/>
<dbReference type="GO" id="GO:0015562">
    <property type="term" value="F:efflux transmembrane transporter activity"/>
    <property type="evidence" value="ECO:0007669"/>
    <property type="project" value="InterPro"/>
</dbReference>
<dbReference type="InterPro" id="IPR003423">
    <property type="entry name" value="OMP_efflux"/>
</dbReference>
<dbReference type="NCBIfam" id="TIGR01845">
    <property type="entry name" value="outer_NodT"/>
    <property type="match status" value="1"/>
</dbReference>
<dbReference type="PROSITE" id="PS51257">
    <property type="entry name" value="PROKAR_LIPOPROTEIN"/>
    <property type="match status" value="1"/>
</dbReference>
<keyword evidence="2" id="KW-0812">Transmembrane</keyword>
<protein>
    <submittedName>
        <fullName evidence="3">NodT family efflux transporter outer membrane factor (OMF) lipoprotein</fullName>
    </submittedName>
</protein>
<dbReference type="PANTHER" id="PTHR30203">
    <property type="entry name" value="OUTER MEMBRANE CATION EFFLUX PROTEIN"/>
    <property type="match status" value="1"/>
</dbReference>
<dbReference type="EMBL" id="JAASQV010000002">
    <property type="protein sequence ID" value="NIJ65567.1"/>
    <property type="molecule type" value="Genomic_DNA"/>
</dbReference>
<dbReference type="Proteomes" id="UP000564677">
    <property type="component" value="Unassembled WGS sequence"/>
</dbReference>
<evidence type="ECO:0000313" key="3">
    <source>
        <dbReference type="EMBL" id="NIJ65567.1"/>
    </source>
</evidence>
<dbReference type="Gene3D" id="1.20.1600.10">
    <property type="entry name" value="Outer membrane efflux proteins (OEP)"/>
    <property type="match status" value="1"/>
</dbReference>
<sequence>MIRSLPLFLPPLLLASACTVGPDYHAPETRAAPEWLEAGAPGQVDLTWWDRFGDPQLSALVRRAVASSPDLKEAQGRLAEARANREAIAGGRLPSVTATGSGTENVLSNNGQLPIGSIPFPGFSRDFPLFDLGFDASWEIDLWGRRTRQMQGAAAREQSAEFARRDVMLTLIAEVVRSYMDLRAAQADTATAEQQALSNAELARLTRLRFDAGEASRLDLDRADAAARASAAAVPNARAQAGAAAYRIATLAGVAPEQLVPELQAPVALPASPDAILVGLRSELLERRPDVRRAERDLAAATADIGVATADLFPRFSLLGSIGQQARKPGDLFSGDSTRLQIGPSFSWPIFQGGTIRAQIRAADARADQAAARYEKAVLGALSDSEAAINRFLNARTAADEAAASLEREQGAFALARKRADRGEDDRLTFERARQSLLSAQQRDQQARAAKAQAATALYKALGGGWS</sequence>
<dbReference type="SUPFAM" id="SSF56954">
    <property type="entry name" value="Outer membrane efflux proteins (OEP)"/>
    <property type="match status" value="1"/>
</dbReference>
<evidence type="ECO:0000313" key="4">
    <source>
        <dbReference type="Proteomes" id="UP000564677"/>
    </source>
</evidence>
<dbReference type="GO" id="GO:0005886">
    <property type="term" value="C:plasma membrane"/>
    <property type="evidence" value="ECO:0007669"/>
    <property type="project" value="UniProtKB-SubCell"/>
</dbReference>
<dbReference type="RefSeq" id="WP_167299940.1">
    <property type="nucleotide sequence ID" value="NZ_JAASQV010000002.1"/>
</dbReference>
<keyword evidence="2" id="KW-0564">Palmitate</keyword>
<proteinExistence type="inferred from homology"/>
<comment type="similarity">
    <text evidence="1 2">Belongs to the outer membrane factor (OMF) (TC 1.B.17) family.</text>
</comment>
<dbReference type="Pfam" id="PF02321">
    <property type="entry name" value="OEP"/>
    <property type="match status" value="2"/>
</dbReference>
<accession>A0A7X5V1P5</accession>
<evidence type="ECO:0000256" key="2">
    <source>
        <dbReference type="RuleBase" id="RU362097"/>
    </source>
</evidence>
<gene>
    <name evidence="3" type="ORF">FHR20_002529</name>
</gene>
<keyword evidence="2" id="KW-1134">Transmembrane beta strand</keyword>
<dbReference type="InterPro" id="IPR010131">
    <property type="entry name" value="MdtP/NodT-like"/>
</dbReference>
<keyword evidence="2" id="KW-0472">Membrane</keyword>
<evidence type="ECO:0000256" key="1">
    <source>
        <dbReference type="ARBA" id="ARBA00007613"/>
    </source>
</evidence>
<dbReference type="Gene3D" id="2.20.200.10">
    <property type="entry name" value="Outer membrane efflux proteins (OEP)"/>
    <property type="match status" value="1"/>
</dbReference>
<keyword evidence="2 3" id="KW-0449">Lipoprotein</keyword>
<name>A0A7X5V1P5_9SPHN</name>
<keyword evidence="4" id="KW-1185">Reference proteome</keyword>
<organism evidence="3 4">
    <name type="scientific">Sphingomonas leidyi</name>
    <dbReference type="NCBI Taxonomy" id="68569"/>
    <lineage>
        <taxon>Bacteria</taxon>
        <taxon>Pseudomonadati</taxon>
        <taxon>Pseudomonadota</taxon>
        <taxon>Alphaproteobacteria</taxon>
        <taxon>Sphingomonadales</taxon>
        <taxon>Sphingomonadaceae</taxon>
        <taxon>Sphingomonas</taxon>
    </lineage>
</organism>
<comment type="caution">
    <text evidence="3">The sequence shown here is derived from an EMBL/GenBank/DDBJ whole genome shotgun (WGS) entry which is preliminary data.</text>
</comment>
<comment type="subcellular location">
    <subcellularLocation>
        <location evidence="2">Cell membrane</location>
        <topology evidence="2">Lipid-anchor</topology>
    </subcellularLocation>
</comment>